<dbReference type="InterPro" id="IPR002905">
    <property type="entry name" value="Trm1"/>
</dbReference>
<dbReference type="EMBL" id="SNRW01012569">
    <property type="protein sequence ID" value="KAA6373643.1"/>
    <property type="molecule type" value="Genomic_DNA"/>
</dbReference>
<reference evidence="10 11" key="1">
    <citation type="submission" date="2019-03" db="EMBL/GenBank/DDBJ databases">
        <title>Single cell metagenomics reveals metabolic interactions within the superorganism composed of flagellate Streblomastix strix and complex community of Bacteroidetes bacteria on its surface.</title>
        <authorList>
            <person name="Treitli S.C."/>
            <person name="Kolisko M."/>
            <person name="Husnik F."/>
            <person name="Keeling P."/>
            <person name="Hampl V."/>
        </authorList>
    </citation>
    <scope>NUCLEOTIDE SEQUENCE [LARGE SCALE GENOMIC DNA]</scope>
    <source>
        <strain evidence="10">ST1C</strain>
    </source>
</reference>
<dbReference type="PROSITE" id="PS51626">
    <property type="entry name" value="SAM_MT_TRM1"/>
    <property type="match status" value="1"/>
</dbReference>
<evidence type="ECO:0000256" key="9">
    <source>
        <dbReference type="PROSITE-ProRule" id="PRU00958"/>
    </source>
</evidence>
<comment type="catalytic activity">
    <reaction evidence="8 9">
        <text>guanosine(26) in tRNA + 2 S-adenosyl-L-methionine = N(2)-dimethylguanosine(26) in tRNA + 2 S-adenosyl-L-homocysteine + 2 H(+)</text>
        <dbReference type="Rhea" id="RHEA:43140"/>
        <dbReference type="Rhea" id="RHEA-COMP:10359"/>
        <dbReference type="Rhea" id="RHEA-COMP:10360"/>
        <dbReference type="ChEBI" id="CHEBI:15378"/>
        <dbReference type="ChEBI" id="CHEBI:57856"/>
        <dbReference type="ChEBI" id="CHEBI:59789"/>
        <dbReference type="ChEBI" id="CHEBI:74269"/>
        <dbReference type="ChEBI" id="CHEBI:74513"/>
        <dbReference type="EC" id="2.1.1.216"/>
    </reaction>
</comment>
<dbReference type="OrthoDB" id="6349953at2759"/>
<dbReference type="PANTHER" id="PTHR10631:SF3">
    <property type="entry name" value="TRNA (GUANINE(26)-N(2))-DIMETHYLTRANSFERASE"/>
    <property type="match status" value="1"/>
</dbReference>
<keyword evidence="1 9" id="KW-0820">tRNA-binding</keyword>
<dbReference type="Gene3D" id="3.40.50.150">
    <property type="entry name" value="Vaccinia Virus protein VP39"/>
    <property type="match status" value="1"/>
</dbReference>
<dbReference type="InterPro" id="IPR042296">
    <property type="entry name" value="tRNA_met_Trm1_C"/>
</dbReference>
<dbReference type="AlphaFoldDB" id="A0A5J4UTE9"/>
<evidence type="ECO:0000256" key="2">
    <source>
        <dbReference type="ARBA" id="ARBA00022603"/>
    </source>
</evidence>
<evidence type="ECO:0000256" key="5">
    <source>
        <dbReference type="ARBA" id="ARBA00022694"/>
    </source>
</evidence>
<organism evidence="10 11">
    <name type="scientific">Streblomastix strix</name>
    <dbReference type="NCBI Taxonomy" id="222440"/>
    <lineage>
        <taxon>Eukaryota</taxon>
        <taxon>Metamonada</taxon>
        <taxon>Preaxostyla</taxon>
        <taxon>Oxymonadida</taxon>
        <taxon>Streblomastigidae</taxon>
        <taxon>Streblomastix</taxon>
    </lineage>
</organism>
<protein>
    <recommendedName>
        <fullName evidence="7 9">tRNA (guanine(26)-N(2))-dimethyltransferase</fullName>
        <ecNumber evidence="7 9">2.1.1.216</ecNumber>
    </recommendedName>
</protein>
<gene>
    <name evidence="10" type="ORF">EZS28_030831</name>
</gene>
<evidence type="ECO:0000256" key="1">
    <source>
        <dbReference type="ARBA" id="ARBA00022555"/>
    </source>
</evidence>
<dbReference type="Proteomes" id="UP000324800">
    <property type="component" value="Unassembled WGS sequence"/>
</dbReference>
<sequence>MALRLGSTVCTEKTCTARKSSANNFSILRAGLFETRRTGPVQHINQELLVVEEGRAKILVGKDVFYNPVQCFNRDISILVAKTFAEVRRTEFEQKQQKKIFSSQHVATSVETDGRPLKAKRMESQSTEEKKFAGLACLDALSASGLRGLRYFLEVPYVREVAVNDFDEHAVESAKRNATLNRIPPERFEVHCGDASFFMYERAIAQKSFDIIDLDPYGTAAPFLDAALNAICDGGMLGVTCTDMGVLAGNHPGTCYSKYGCIPQKAKYCHEMAIRILLGSIAQHAGRQEKVIIPLVSISVDFYVRCFVRVFHSPVRAKALPCALGNQNEQELNNSNEIIQSVLNEDELKEGRNEVDFRTKKRIQGILGIQMRELQDIPLIYSYGDLCGFFRIKQYPIALFISYLLCQGYRVSQFHTDGLYVKTDAPPRIVFEFFIIQVMRLDEDV</sequence>
<evidence type="ECO:0000256" key="6">
    <source>
        <dbReference type="ARBA" id="ARBA00022884"/>
    </source>
</evidence>
<comment type="caution">
    <text evidence="10">The sequence shown here is derived from an EMBL/GenBank/DDBJ whole genome shotgun (WGS) entry which is preliminary data.</text>
</comment>
<dbReference type="EC" id="2.1.1.216" evidence="7 9"/>
<keyword evidence="6 9" id="KW-0694">RNA-binding</keyword>
<evidence type="ECO:0000256" key="3">
    <source>
        <dbReference type="ARBA" id="ARBA00022679"/>
    </source>
</evidence>
<evidence type="ECO:0000313" key="11">
    <source>
        <dbReference type="Proteomes" id="UP000324800"/>
    </source>
</evidence>
<proteinExistence type="inferred from homology"/>
<accession>A0A5J4UTE9</accession>
<evidence type="ECO:0000256" key="8">
    <source>
        <dbReference type="ARBA" id="ARBA00051897"/>
    </source>
</evidence>
<name>A0A5J4UTE9_9EUKA</name>
<evidence type="ECO:0000256" key="7">
    <source>
        <dbReference type="ARBA" id="ARBA00039099"/>
    </source>
</evidence>
<keyword evidence="3 9" id="KW-0808">Transferase</keyword>
<evidence type="ECO:0000256" key="4">
    <source>
        <dbReference type="ARBA" id="ARBA00022691"/>
    </source>
</evidence>
<dbReference type="GO" id="GO:0000049">
    <property type="term" value="F:tRNA binding"/>
    <property type="evidence" value="ECO:0007669"/>
    <property type="project" value="UniProtKB-UniRule"/>
</dbReference>
<dbReference type="PANTHER" id="PTHR10631">
    <property type="entry name" value="N 2 ,N 2 -DIMETHYLGUANOSINE TRNA METHYLTRANSFERASE"/>
    <property type="match status" value="1"/>
</dbReference>
<dbReference type="Pfam" id="PF02005">
    <property type="entry name" value="TRM"/>
    <property type="match status" value="2"/>
</dbReference>
<dbReference type="InterPro" id="IPR029063">
    <property type="entry name" value="SAM-dependent_MTases_sf"/>
</dbReference>
<dbReference type="GO" id="GO:0005634">
    <property type="term" value="C:nucleus"/>
    <property type="evidence" value="ECO:0007669"/>
    <property type="project" value="TreeGrafter"/>
</dbReference>
<dbReference type="SUPFAM" id="SSF53335">
    <property type="entry name" value="S-adenosyl-L-methionine-dependent methyltransferases"/>
    <property type="match status" value="1"/>
</dbReference>
<keyword evidence="2 9" id="KW-0489">Methyltransferase</keyword>
<dbReference type="Gene3D" id="3.30.56.70">
    <property type="entry name" value="N2,N2-dimethylguanosine tRNA methyltransferase, C-terminal domain"/>
    <property type="match status" value="1"/>
</dbReference>
<comment type="similarity">
    <text evidence="9">Belongs to the class I-like SAM-binding methyltransferase superfamily. Trm1 family.</text>
</comment>
<keyword evidence="5 9" id="KW-0819">tRNA processing</keyword>
<dbReference type="GO" id="GO:0002940">
    <property type="term" value="P:tRNA N2-guanine methylation"/>
    <property type="evidence" value="ECO:0007669"/>
    <property type="project" value="TreeGrafter"/>
</dbReference>
<keyword evidence="4 9" id="KW-0949">S-adenosyl-L-methionine</keyword>
<dbReference type="GO" id="GO:0160104">
    <property type="term" value="F:tRNA (guanine(26)-N2)-dimethyltransferase activity"/>
    <property type="evidence" value="ECO:0007669"/>
    <property type="project" value="UniProtKB-UniRule"/>
</dbReference>
<evidence type="ECO:0000313" key="10">
    <source>
        <dbReference type="EMBL" id="KAA6373643.1"/>
    </source>
</evidence>